<dbReference type="EMBL" id="BAGZ01000005">
    <property type="protein sequence ID" value="GAB77177.1"/>
    <property type="molecule type" value="Genomic_DNA"/>
</dbReference>
<keyword evidence="2" id="KW-1185">Reference proteome</keyword>
<evidence type="ECO:0000313" key="1">
    <source>
        <dbReference type="EMBL" id="GAB77177.1"/>
    </source>
</evidence>
<reference evidence="1 2" key="1">
    <citation type="submission" date="2012-08" db="EMBL/GenBank/DDBJ databases">
        <title>Whole genome shotgun sequence of Austwickia chelonae NBRC 105200.</title>
        <authorList>
            <person name="Yoshida I."/>
            <person name="Hosoyama A."/>
            <person name="Tsuchikane K."/>
            <person name="Katsumata H."/>
            <person name="Ando Y."/>
            <person name="Ohji S."/>
            <person name="Hamada M."/>
            <person name="Tamura T."/>
            <person name="Yamazoe A."/>
            <person name="Yamazaki S."/>
            <person name="Fujita N."/>
        </authorList>
    </citation>
    <scope>NUCLEOTIDE SEQUENCE [LARGE SCALE GENOMIC DNA]</scope>
    <source>
        <strain evidence="1 2">NBRC 105200</strain>
    </source>
</reference>
<evidence type="ECO:0000313" key="2">
    <source>
        <dbReference type="Proteomes" id="UP000008495"/>
    </source>
</evidence>
<dbReference type="AlphaFoldDB" id="K6W5S6"/>
<proteinExistence type="predicted"/>
<dbReference type="RefSeq" id="WP_006501929.1">
    <property type="nucleotide sequence ID" value="NZ_BAGZ01000005.1"/>
</dbReference>
<gene>
    <name evidence="1" type="ORF">AUCHE_05_00810</name>
</gene>
<dbReference type="OrthoDB" id="3265333at2"/>
<dbReference type="STRING" id="100225.SAMN05421595_0992"/>
<organism evidence="1 2">
    <name type="scientific">Austwickia chelonae NBRC 105200</name>
    <dbReference type="NCBI Taxonomy" id="1184607"/>
    <lineage>
        <taxon>Bacteria</taxon>
        <taxon>Bacillati</taxon>
        <taxon>Actinomycetota</taxon>
        <taxon>Actinomycetes</taxon>
        <taxon>Micrococcales</taxon>
        <taxon>Dermatophilaceae</taxon>
        <taxon>Austwickia</taxon>
    </lineage>
</organism>
<protein>
    <recommendedName>
        <fullName evidence="3">SCP2 domain-containing protein</fullName>
    </recommendedName>
</protein>
<name>K6W5S6_9MICO</name>
<evidence type="ECO:0008006" key="3">
    <source>
        <dbReference type="Google" id="ProtNLM"/>
    </source>
</evidence>
<dbReference type="eggNOG" id="ENOG5031UC0">
    <property type="taxonomic scope" value="Bacteria"/>
</dbReference>
<sequence>MGGVEEVAVVAQEGEVSEEVLTSVVFLRGVLPLVKVLVAERAECGRGFRGREGVVQVAVDGPDGVRAVHYVVADGDLEVRLGVCESPDVELFFGSLAHFNAFFKGRTKRLPRIRGIWRPGGFMLFIAFMRVLMALSSLLGADRPPRDEATKSLVVRLYFGLLSSGISGLNRAGHPEIARWAARSPDRVYAWSVDGHPEVAAHLRVRAGRTKAARGAYLRSKPFFTLRFDSLDSALGILLDIDDMLESTASGKLVMEGAPEFGAQIGGFMMAVGEYAK</sequence>
<comment type="caution">
    <text evidence="1">The sequence shown here is derived from an EMBL/GenBank/DDBJ whole genome shotgun (WGS) entry which is preliminary data.</text>
</comment>
<accession>K6W5S6</accession>
<dbReference type="Proteomes" id="UP000008495">
    <property type="component" value="Unassembled WGS sequence"/>
</dbReference>